<dbReference type="Proteomes" id="UP001283361">
    <property type="component" value="Unassembled WGS sequence"/>
</dbReference>
<reference evidence="7" key="1">
    <citation type="journal article" date="2023" name="G3 (Bethesda)">
        <title>A reference genome for the long-term kleptoplast-retaining sea slug Elysia crispata morphotype clarki.</title>
        <authorList>
            <person name="Eastman K.E."/>
            <person name="Pendleton A.L."/>
            <person name="Shaikh M.A."/>
            <person name="Suttiyut T."/>
            <person name="Ogas R."/>
            <person name="Tomko P."/>
            <person name="Gavelis G."/>
            <person name="Widhalm J.R."/>
            <person name="Wisecaver J.H."/>
        </authorList>
    </citation>
    <scope>NUCLEOTIDE SEQUENCE</scope>
    <source>
        <strain evidence="7">ECLA1</strain>
    </source>
</reference>
<proteinExistence type="inferred from homology"/>
<dbReference type="PANTHER" id="PTHR11958">
    <property type="entry name" value="SODIUM/DICARBOXYLATE SYMPORTER-RELATED"/>
    <property type="match status" value="1"/>
</dbReference>
<feature type="transmembrane region" description="Helical" evidence="6">
    <location>
        <begin position="316"/>
        <end position="340"/>
    </location>
</feature>
<feature type="transmembrane region" description="Helical" evidence="6">
    <location>
        <begin position="424"/>
        <end position="442"/>
    </location>
</feature>
<keyword evidence="3 6" id="KW-0812">Transmembrane</keyword>
<name>A0AAE0YCB2_9GAST</name>
<dbReference type="PANTHER" id="PTHR11958:SF63">
    <property type="entry name" value="AMINO ACID TRANSPORTER"/>
    <property type="match status" value="1"/>
</dbReference>
<feature type="transmembrane region" description="Helical" evidence="6">
    <location>
        <begin position="239"/>
        <end position="256"/>
    </location>
</feature>
<evidence type="ECO:0000256" key="3">
    <source>
        <dbReference type="ARBA" id="ARBA00022692"/>
    </source>
</evidence>
<accession>A0AAE0YCB2</accession>
<dbReference type="InterPro" id="IPR050746">
    <property type="entry name" value="DAACS"/>
</dbReference>
<dbReference type="EMBL" id="JAWDGP010006468">
    <property type="protein sequence ID" value="KAK3740459.1"/>
    <property type="molecule type" value="Genomic_DNA"/>
</dbReference>
<dbReference type="InterPro" id="IPR036458">
    <property type="entry name" value="Na:dicarbo_symporter_sf"/>
</dbReference>
<feature type="transmembrane region" description="Helical" evidence="6">
    <location>
        <begin position="61"/>
        <end position="80"/>
    </location>
</feature>
<protein>
    <recommendedName>
        <fullName evidence="6">Amino acid transporter</fullName>
    </recommendedName>
</protein>
<evidence type="ECO:0000313" key="8">
    <source>
        <dbReference type="Proteomes" id="UP001283361"/>
    </source>
</evidence>
<keyword evidence="5 6" id="KW-0472">Membrane</keyword>
<comment type="caution">
    <text evidence="7">The sequence shown here is derived from an EMBL/GenBank/DDBJ whole genome shotgun (WGS) entry which is preliminary data.</text>
</comment>
<sequence>MSECDAKLIPRKTQHCSNSNSQDVNALEEMDAVVENGHKTEGQTRRTSGENRFRRFVMDNLFLVCNIVGIIVGFLVGLLVRSVDLGQDGILWLGLPGELYMRILKCIIIPLIVCSVIDGTSSTDPRTNGKIGLVSLAYMIISNSIGAILGLVMCVLFRPGSGIERENTESGVDTRSLTTVDIVADFIRNVFPPNMVGAALQVSQTQYTPKEVVSLVNISGQLVNETATVMSRSLGTVNSTNILGLIVISAALGIAASQSGDHGKPFLAFFKAGAHIIFKLFTWIKWTTPVGSASLIAASIAGLENLGPAFRSMGEFSLLVVVGNIGLIQFVGLSVDFFLVRRENPVKLFMKGARAWLIGFGAINSTIPYPEYVRVADHFDVDPRVTEYVLPLSVTLNRCGSAFFVTAGSVFVTQYTGVGTDLGSVITIGLLGILSSLAIPAVNSSSVVAIIIILESMSVPTSGSVGLIMAMEWLNDRVRTTTNAMSHICCILTTWRLCKKSFTPVDTAEVEEKVSRL</sequence>
<evidence type="ECO:0000256" key="2">
    <source>
        <dbReference type="ARBA" id="ARBA00022448"/>
    </source>
</evidence>
<keyword evidence="6" id="KW-0769">Symport</keyword>
<dbReference type="GO" id="GO:0005886">
    <property type="term" value="C:plasma membrane"/>
    <property type="evidence" value="ECO:0007669"/>
    <property type="project" value="TreeGrafter"/>
</dbReference>
<dbReference type="AlphaFoldDB" id="A0AAE0YCB2"/>
<dbReference type="InterPro" id="IPR001991">
    <property type="entry name" value="Na-dicarboxylate_symporter"/>
</dbReference>
<evidence type="ECO:0000256" key="1">
    <source>
        <dbReference type="ARBA" id="ARBA00004141"/>
    </source>
</evidence>
<dbReference type="GO" id="GO:0005313">
    <property type="term" value="F:L-glutamate transmembrane transporter activity"/>
    <property type="evidence" value="ECO:0007669"/>
    <property type="project" value="TreeGrafter"/>
</dbReference>
<comment type="similarity">
    <text evidence="6">Belongs to the dicarboxylate/amino acid:cation symporter (DAACS) (TC 2.A.23) family.</text>
</comment>
<dbReference type="GO" id="GO:0015175">
    <property type="term" value="F:neutral L-amino acid transmembrane transporter activity"/>
    <property type="evidence" value="ECO:0007669"/>
    <property type="project" value="TreeGrafter"/>
</dbReference>
<dbReference type="Pfam" id="PF00375">
    <property type="entry name" value="SDF"/>
    <property type="match status" value="1"/>
</dbReference>
<feature type="transmembrane region" description="Helical" evidence="6">
    <location>
        <begin position="131"/>
        <end position="158"/>
    </location>
</feature>
<keyword evidence="8" id="KW-1185">Reference proteome</keyword>
<feature type="transmembrane region" description="Helical" evidence="6">
    <location>
        <begin position="448"/>
        <end position="470"/>
    </location>
</feature>
<evidence type="ECO:0000313" key="7">
    <source>
        <dbReference type="EMBL" id="KAK3740459.1"/>
    </source>
</evidence>
<evidence type="ECO:0000256" key="6">
    <source>
        <dbReference type="RuleBase" id="RU361216"/>
    </source>
</evidence>
<organism evidence="7 8">
    <name type="scientific">Elysia crispata</name>
    <name type="common">lettuce slug</name>
    <dbReference type="NCBI Taxonomy" id="231223"/>
    <lineage>
        <taxon>Eukaryota</taxon>
        <taxon>Metazoa</taxon>
        <taxon>Spiralia</taxon>
        <taxon>Lophotrochozoa</taxon>
        <taxon>Mollusca</taxon>
        <taxon>Gastropoda</taxon>
        <taxon>Heterobranchia</taxon>
        <taxon>Euthyneura</taxon>
        <taxon>Panpulmonata</taxon>
        <taxon>Sacoglossa</taxon>
        <taxon>Placobranchoidea</taxon>
        <taxon>Plakobranchidae</taxon>
        <taxon>Elysia</taxon>
    </lineage>
</organism>
<keyword evidence="2 6" id="KW-0813">Transport</keyword>
<dbReference type="GO" id="GO:0015501">
    <property type="term" value="F:glutamate:sodium symporter activity"/>
    <property type="evidence" value="ECO:0007669"/>
    <property type="project" value="TreeGrafter"/>
</dbReference>
<dbReference type="PRINTS" id="PR00173">
    <property type="entry name" value="EDTRNSPORT"/>
</dbReference>
<keyword evidence="4 6" id="KW-1133">Transmembrane helix</keyword>
<comment type="subcellular location">
    <subcellularLocation>
        <location evidence="1 6">Membrane</location>
        <topology evidence="1 6">Multi-pass membrane protein</topology>
    </subcellularLocation>
</comment>
<evidence type="ECO:0000256" key="5">
    <source>
        <dbReference type="ARBA" id="ARBA00023136"/>
    </source>
</evidence>
<dbReference type="Gene3D" id="1.10.3860.10">
    <property type="entry name" value="Sodium:dicarboxylate symporter"/>
    <property type="match status" value="1"/>
</dbReference>
<gene>
    <name evidence="7" type="ORF">RRG08_000446</name>
</gene>
<dbReference type="SUPFAM" id="SSF118215">
    <property type="entry name" value="Proton glutamate symport protein"/>
    <property type="match status" value="1"/>
</dbReference>
<evidence type="ECO:0000256" key="4">
    <source>
        <dbReference type="ARBA" id="ARBA00022989"/>
    </source>
</evidence>